<dbReference type="InterPro" id="IPR013783">
    <property type="entry name" value="Ig-like_fold"/>
</dbReference>
<keyword evidence="2" id="KW-0378">Hydrolase</keyword>
<keyword evidence="3" id="KW-0624">Polysaccharide degradation</keyword>
<sequence length="697" mass="70387">MGLPGGLRARAPIAAIVAGCVALVGVAITGGAKPLPGLDLAQTGHWLYSSVLGSAFHIDGSGKQADAQVPVPGLEPGSRVAQGPTHGYVLPPSSVVEFGKSTLSVEKTTPSPANEWPVAVETKGGPYGVYRQAGVVIRLGDAAVRIAVGGRLGDPVATADGRLWLHRIDDGLLCELAPGAVRVSCPIAIPGRHKGSLALTADGPVFVDSADDTVRKVSNAGLGDPARLGVDLPDNAVVAANDVEGKLAILDRPGAKLHLVGPAVAPVSVPLPPGDYVGLASSGSVVALVDKGNRALTTYDGAGRKRDSRPIPGGADHPPVRGQDSRVYVDGADGAHVLVVDPGGEVNDVAVTGDRKPAETPVPVNPPTPETPADRTATGAPPPSSASNEPAGRPVVPVKPKPQPQPQPQPQVAVPASPPGAPRSVGATPGDASASVKWAAAATNGAALTGYRITWAGGEKTVGGGVLTTSITGLANGMAYTFTVSALNRAGAGPAAASNPVTPQASIKVPGAPVGLNVRIKTGDTDANVTWRPAAANGSPITAYHVSWRRADGSGAGSRRVAGSARAHLIEDIGITQPLTVTVLAENSAGRGAAVTVTKQRGDEPSDRSITISRGADTTATGCSPPACAFVHIVMSGFTPGKTLTISCHTEEGVHDSVSRQVGPDGKLSFDEFPQGTVGRAVWISAESVQSKKLVWK</sequence>
<dbReference type="RefSeq" id="WP_076167809.1">
    <property type="nucleotide sequence ID" value="NZ_JBEZVB010000056.1"/>
</dbReference>
<dbReference type="InterPro" id="IPR003961">
    <property type="entry name" value="FN3_dom"/>
</dbReference>
<keyword evidence="5" id="KW-1133">Transmembrane helix</keyword>
<evidence type="ECO:0000259" key="6">
    <source>
        <dbReference type="PROSITE" id="PS50853"/>
    </source>
</evidence>
<feature type="compositionally biased region" description="Pro residues" evidence="4">
    <location>
        <begin position="397"/>
        <end position="409"/>
    </location>
</feature>
<dbReference type="AlphaFoldDB" id="A0A1R0KFI6"/>
<feature type="region of interest" description="Disordered" evidence="4">
    <location>
        <begin position="339"/>
        <end position="431"/>
    </location>
</feature>
<keyword evidence="3" id="KW-0119">Carbohydrate metabolism</keyword>
<evidence type="ECO:0000256" key="3">
    <source>
        <dbReference type="ARBA" id="ARBA00023326"/>
    </source>
</evidence>
<dbReference type="PANTHER" id="PTHR13817:SF166">
    <property type="entry name" value="NEURONAL IGCAM-RELATED"/>
    <property type="match status" value="1"/>
</dbReference>
<keyword evidence="2" id="KW-0326">Glycosidase</keyword>
<dbReference type="Gene3D" id="2.60.40.10">
    <property type="entry name" value="Immunoglobulins"/>
    <property type="match status" value="2"/>
</dbReference>
<feature type="domain" description="Fibronectin type-III" evidence="6">
    <location>
        <begin position="418"/>
        <end position="506"/>
    </location>
</feature>
<feature type="compositionally biased region" description="Low complexity" evidence="4">
    <location>
        <begin position="422"/>
        <end position="431"/>
    </location>
</feature>
<evidence type="ECO:0000256" key="1">
    <source>
        <dbReference type="ARBA" id="ARBA00022737"/>
    </source>
</evidence>
<reference evidence="7 8" key="1">
    <citation type="submission" date="2016-01" db="EMBL/GenBank/DDBJ databases">
        <title>Amycolatopsis coloradensis genome sequencing and assembly.</title>
        <authorList>
            <person name="Mayilraj S."/>
        </authorList>
    </citation>
    <scope>NUCLEOTIDE SEQUENCE [LARGE SCALE GENOMIC DNA]</scope>
    <source>
        <strain evidence="7 8">DSM 44225</strain>
    </source>
</reference>
<feature type="compositionally biased region" description="Low complexity" evidence="4">
    <location>
        <begin position="385"/>
        <end position="396"/>
    </location>
</feature>
<dbReference type="Proteomes" id="UP000187486">
    <property type="component" value="Unassembled WGS sequence"/>
</dbReference>
<feature type="transmembrane region" description="Helical" evidence="5">
    <location>
        <begin position="12"/>
        <end position="32"/>
    </location>
</feature>
<dbReference type="CDD" id="cd00063">
    <property type="entry name" value="FN3"/>
    <property type="match status" value="2"/>
</dbReference>
<dbReference type="InterPro" id="IPR011044">
    <property type="entry name" value="Quino_amine_DH_bsu"/>
</dbReference>
<keyword evidence="5" id="KW-0472">Membrane</keyword>
<proteinExistence type="predicted"/>
<keyword evidence="5" id="KW-0812">Transmembrane</keyword>
<dbReference type="InterPro" id="IPR036116">
    <property type="entry name" value="FN3_sf"/>
</dbReference>
<protein>
    <recommendedName>
        <fullName evidence="6">Fibronectin type-III domain-containing protein</fullName>
    </recommendedName>
</protein>
<evidence type="ECO:0000313" key="8">
    <source>
        <dbReference type="Proteomes" id="UP000187486"/>
    </source>
</evidence>
<organism evidence="7 8">
    <name type="scientific">Amycolatopsis coloradensis</name>
    <dbReference type="NCBI Taxonomy" id="76021"/>
    <lineage>
        <taxon>Bacteria</taxon>
        <taxon>Bacillati</taxon>
        <taxon>Actinomycetota</taxon>
        <taxon>Actinomycetes</taxon>
        <taxon>Pseudonocardiales</taxon>
        <taxon>Pseudonocardiaceae</taxon>
        <taxon>Amycolatopsis</taxon>
    </lineage>
</organism>
<dbReference type="SUPFAM" id="SSF49265">
    <property type="entry name" value="Fibronectin type III"/>
    <property type="match status" value="1"/>
</dbReference>
<dbReference type="SMART" id="SM00060">
    <property type="entry name" value="FN3"/>
    <property type="match status" value="2"/>
</dbReference>
<dbReference type="Pfam" id="PF00041">
    <property type="entry name" value="fn3"/>
    <property type="match status" value="2"/>
</dbReference>
<accession>A0A1R0KFI6</accession>
<evidence type="ECO:0000256" key="4">
    <source>
        <dbReference type="SAM" id="MobiDB-lite"/>
    </source>
</evidence>
<comment type="caution">
    <text evidence="7">The sequence shown here is derived from an EMBL/GenBank/DDBJ whole genome shotgun (WGS) entry which is preliminary data.</text>
</comment>
<feature type="domain" description="Fibronectin type-III" evidence="6">
    <location>
        <begin position="512"/>
        <end position="605"/>
    </location>
</feature>
<evidence type="ECO:0000313" key="7">
    <source>
        <dbReference type="EMBL" id="OLZ44128.1"/>
    </source>
</evidence>
<keyword evidence="8" id="KW-1185">Reference proteome</keyword>
<dbReference type="OrthoDB" id="3405767at2"/>
<dbReference type="EMBL" id="MQUQ01000028">
    <property type="protein sequence ID" value="OLZ44128.1"/>
    <property type="molecule type" value="Genomic_DNA"/>
</dbReference>
<dbReference type="GO" id="GO:0000272">
    <property type="term" value="P:polysaccharide catabolic process"/>
    <property type="evidence" value="ECO:0007669"/>
    <property type="project" value="UniProtKB-KW"/>
</dbReference>
<dbReference type="InterPro" id="IPR050964">
    <property type="entry name" value="Striated_Muscle_Regulatory"/>
</dbReference>
<gene>
    <name evidence="7" type="ORF">BS329_37500</name>
</gene>
<dbReference type="PANTHER" id="PTHR13817">
    <property type="entry name" value="TITIN"/>
    <property type="match status" value="1"/>
</dbReference>
<dbReference type="STRING" id="76021.BS329_37500"/>
<evidence type="ECO:0000256" key="5">
    <source>
        <dbReference type="SAM" id="Phobius"/>
    </source>
</evidence>
<feature type="region of interest" description="Disordered" evidence="4">
    <location>
        <begin position="298"/>
        <end position="326"/>
    </location>
</feature>
<keyword evidence="1" id="KW-0677">Repeat</keyword>
<dbReference type="SUPFAM" id="SSF50969">
    <property type="entry name" value="YVTN repeat-like/Quinoprotein amine dehydrogenase"/>
    <property type="match status" value="1"/>
</dbReference>
<name>A0A1R0KFI6_9PSEU</name>
<dbReference type="GO" id="GO:0016798">
    <property type="term" value="F:hydrolase activity, acting on glycosyl bonds"/>
    <property type="evidence" value="ECO:0007669"/>
    <property type="project" value="UniProtKB-KW"/>
</dbReference>
<evidence type="ECO:0000256" key="2">
    <source>
        <dbReference type="ARBA" id="ARBA00023295"/>
    </source>
</evidence>
<dbReference type="PROSITE" id="PS50853">
    <property type="entry name" value="FN3"/>
    <property type="match status" value="2"/>
</dbReference>